<dbReference type="Proteomes" id="UP001175228">
    <property type="component" value="Unassembled WGS sequence"/>
</dbReference>
<keyword evidence="3" id="KW-1185">Reference proteome</keyword>
<feature type="compositionally biased region" description="Basic and acidic residues" evidence="1">
    <location>
        <begin position="121"/>
        <end position="130"/>
    </location>
</feature>
<evidence type="ECO:0000313" key="3">
    <source>
        <dbReference type="Proteomes" id="UP001175228"/>
    </source>
</evidence>
<sequence>MDAWLIRDMNANFNNRHWLYNIEFALLRESVTTVDNHRPAKRDLFIPQDNESAHLVYAYLWKHVFCQHESKAHIQHNRALWVLGYAFGLPLRILQRFRSKQDVNLSGHVLQDGTWRTEVVDTGRQSEVRSPKLPPCGPSERIYTEPSKDIHDSIDTRKRSSDNGSLSGDNLECRLRLSHSRGVIAARLPSGTVMRASPDDQVMTMVVVIRESTRSA</sequence>
<name>A0AA39UQ62_9AGAR</name>
<dbReference type="EMBL" id="JAUEPU010000042">
    <property type="protein sequence ID" value="KAK0488070.1"/>
    <property type="molecule type" value="Genomic_DNA"/>
</dbReference>
<dbReference type="AlphaFoldDB" id="A0AA39UQ62"/>
<feature type="compositionally biased region" description="Basic and acidic residues" evidence="1">
    <location>
        <begin position="142"/>
        <end position="161"/>
    </location>
</feature>
<protein>
    <submittedName>
        <fullName evidence="2">Uncharacterized protein</fullName>
    </submittedName>
</protein>
<reference evidence="2" key="1">
    <citation type="submission" date="2023-06" db="EMBL/GenBank/DDBJ databases">
        <authorList>
            <consortium name="Lawrence Berkeley National Laboratory"/>
            <person name="Ahrendt S."/>
            <person name="Sahu N."/>
            <person name="Indic B."/>
            <person name="Wong-Bajracharya J."/>
            <person name="Merenyi Z."/>
            <person name="Ke H.-M."/>
            <person name="Monk M."/>
            <person name="Kocsube S."/>
            <person name="Drula E."/>
            <person name="Lipzen A."/>
            <person name="Balint B."/>
            <person name="Henrissat B."/>
            <person name="Andreopoulos B."/>
            <person name="Martin F.M."/>
            <person name="Harder C.B."/>
            <person name="Rigling D."/>
            <person name="Ford K.L."/>
            <person name="Foster G.D."/>
            <person name="Pangilinan J."/>
            <person name="Papanicolaou A."/>
            <person name="Barry K."/>
            <person name="LaButti K."/>
            <person name="Viragh M."/>
            <person name="Koriabine M."/>
            <person name="Yan M."/>
            <person name="Riley R."/>
            <person name="Champramary S."/>
            <person name="Plett K.L."/>
            <person name="Tsai I.J."/>
            <person name="Slot J."/>
            <person name="Sipos G."/>
            <person name="Plett J."/>
            <person name="Nagy L.G."/>
            <person name="Grigoriev I.V."/>
        </authorList>
    </citation>
    <scope>NUCLEOTIDE SEQUENCE</scope>
    <source>
        <strain evidence="2">HWK02</strain>
    </source>
</reference>
<proteinExistence type="predicted"/>
<accession>A0AA39UQ62</accession>
<organism evidence="2 3">
    <name type="scientific">Armillaria luteobubalina</name>
    <dbReference type="NCBI Taxonomy" id="153913"/>
    <lineage>
        <taxon>Eukaryota</taxon>
        <taxon>Fungi</taxon>
        <taxon>Dikarya</taxon>
        <taxon>Basidiomycota</taxon>
        <taxon>Agaricomycotina</taxon>
        <taxon>Agaricomycetes</taxon>
        <taxon>Agaricomycetidae</taxon>
        <taxon>Agaricales</taxon>
        <taxon>Marasmiineae</taxon>
        <taxon>Physalacriaceae</taxon>
        <taxon>Armillaria</taxon>
    </lineage>
</organism>
<gene>
    <name evidence="2" type="ORF">EDD18DRAFT_1335336</name>
</gene>
<feature type="region of interest" description="Disordered" evidence="1">
    <location>
        <begin position="121"/>
        <end position="170"/>
    </location>
</feature>
<comment type="caution">
    <text evidence="2">The sequence shown here is derived from an EMBL/GenBank/DDBJ whole genome shotgun (WGS) entry which is preliminary data.</text>
</comment>
<evidence type="ECO:0000313" key="2">
    <source>
        <dbReference type="EMBL" id="KAK0488070.1"/>
    </source>
</evidence>
<evidence type="ECO:0000256" key="1">
    <source>
        <dbReference type="SAM" id="MobiDB-lite"/>
    </source>
</evidence>